<dbReference type="EMBL" id="CP000100">
    <property type="protein sequence ID" value="ABB56319.1"/>
    <property type="molecule type" value="Genomic_DNA"/>
</dbReference>
<sequence>MTSDLKTALEKSILDDLLMVALALVDVFLLFFEVLSAHTPEQTYALQVADTVIACIFLIEFFVRFFLAENKVLFFRKYWWELLASIPINDFVFQALRGLRIVRLFRLIRLLRFVRFLVRFRIILEASARFAEKTYLLYIATLGGVVVMSAALGFYYMEVNVNENVSSLWDAFWWTVVTITTVGYGDIYPVTTAGRILAIALMLGGIGTFSSITAAIAAYTISKNKNKATSE</sequence>
<dbReference type="Gene3D" id="1.20.120.350">
    <property type="entry name" value="Voltage-gated potassium channels. Chain C"/>
    <property type="match status" value="1"/>
</dbReference>
<keyword evidence="10 12" id="KW-0472">Membrane</keyword>
<feature type="transmembrane region" description="Helical" evidence="12">
    <location>
        <begin position="168"/>
        <end position="190"/>
    </location>
</feature>
<evidence type="ECO:0000313" key="14">
    <source>
        <dbReference type="EMBL" id="ABB56319.1"/>
    </source>
</evidence>
<dbReference type="STRING" id="1140.Synpcc7942_0287"/>
<evidence type="ECO:0000313" key="15">
    <source>
        <dbReference type="Proteomes" id="UP000889800"/>
    </source>
</evidence>
<dbReference type="Pfam" id="PF00520">
    <property type="entry name" value="Ion_trans"/>
    <property type="match status" value="1"/>
</dbReference>
<evidence type="ECO:0000256" key="4">
    <source>
        <dbReference type="ARBA" id="ARBA00022692"/>
    </source>
</evidence>
<reference evidence="15" key="1">
    <citation type="submission" date="2005-08" db="EMBL/GenBank/DDBJ databases">
        <title>Complete sequence of chromosome 1 of Synechococcus elongatus PCC 7942.</title>
        <authorList>
            <consortium name="US DOE Joint Genome Institute"/>
            <person name="Copeland A."/>
            <person name="Lucas S."/>
            <person name="Lapidus A."/>
            <person name="Barry K."/>
            <person name="Detter J.C."/>
            <person name="Glavina T."/>
            <person name="Hammon N."/>
            <person name="Israni S."/>
            <person name="Pitluck S."/>
            <person name="Schmutz J."/>
            <person name="Larimer F."/>
            <person name="Land M."/>
            <person name="Kyrpides N."/>
            <person name="Lykidis A."/>
            <person name="Richardson P."/>
        </authorList>
    </citation>
    <scope>NUCLEOTIDE SEQUENCE [LARGE SCALE GENOMIC DNA]</scope>
    <source>
        <strain evidence="15">ATCC 33912 / PCC 7942 / FACHB-805</strain>
    </source>
</reference>
<dbReference type="GO" id="GO:0001508">
    <property type="term" value="P:action potential"/>
    <property type="evidence" value="ECO:0007669"/>
    <property type="project" value="TreeGrafter"/>
</dbReference>
<evidence type="ECO:0000256" key="12">
    <source>
        <dbReference type="SAM" id="Phobius"/>
    </source>
</evidence>
<dbReference type="eggNOG" id="COG1340">
    <property type="taxonomic scope" value="Bacteria"/>
</dbReference>
<organism evidence="14 15">
    <name type="scientific">Synechococcus elongatus (strain ATCC 33912 / PCC 7942 / FACHB-805)</name>
    <name type="common">Anacystis nidulans R2</name>
    <dbReference type="NCBI Taxonomy" id="1140"/>
    <lineage>
        <taxon>Bacteria</taxon>
        <taxon>Bacillati</taxon>
        <taxon>Cyanobacteriota</taxon>
        <taxon>Cyanophyceae</taxon>
        <taxon>Synechococcales</taxon>
        <taxon>Synechococcaceae</taxon>
        <taxon>Synechococcus</taxon>
    </lineage>
</organism>
<dbReference type="InterPro" id="IPR028325">
    <property type="entry name" value="VG_K_chnl"/>
</dbReference>
<dbReference type="PANTHER" id="PTHR11537:SF254">
    <property type="entry name" value="POTASSIUM VOLTAGE-GATED CHANNEL PROTEIN SHAB"/>
    <property type="match status" value="1"/>
</dbReference>
<dbReference type="OrthoDB" id="9810759at2"/>
<keyword evidence="6" id="KW-0851">Voltage-gated channel</keyword>
<evidence type="ECO:0000256" key="3">
    <source>
        <dbReference type="ARBA" id="ARBA00022538"/>
    </source>
</evidence>
<evidence type="ECO:0000256" key="1">
    <source>
        <dbReference type="ARBA" id="ARBA00004141"/>
    </source>
</evidence>
<dbReference type="AlphaFoldDB" id="Q31RK0"/>
<evidence type="ECO:0000256" key="2">
    <source>
        <dbReference type="ARBA" id="ARBA00022448"/>
    </source>
</evidence>
<evidence type="ECO:0000256" key="11">
    <source>
        <dbReference type="ARBA" id="ARBA00023303"/>
    </source>
</evidence>
<dbReference type="BioCyc" id="SYNEL:SYNPCC7942_0287-MONOMER"/>
<keyword evidence="5" id="KW-0631">Potassium channel</keyword>
<dbReference type="Proteomes" id="UP000889800">
    <property type="component" value="Chromosome"/>
</dbReference>
<keyword evidence="8 12" id="KW-1133">Transmembrane helix</keyword>
<evidence type="ECO:0000256" key="10">
    <source>
        <dbReference type="ARBA" id="ARBA00023136"/>
    </source>
</evidence>
<dbReference type="Gene3D" id="1.20.5.110">
    <property type="match status" value="1"/>
</dbReference>
<dbReference type="PANTHER" id="PTHR11537">
    <property type="entry name" value="VOLTAGE-GATED POTASSIUM CHANNEL"/>
    <property type="match status" value="1"/>
</dbReference>
<keyword evidence="4 12" id="KW-0812">Transmembrane</keyword>
<accession>Q31RK0</accession>
<evidence type="ECO:0000256" key="9">
    <source>
        <dbReference type="ARBA" id="ARBA00023065"/>
    </source>
</evidence>
<keyword evidence="11" id="KW-0407">Ion channel</keyword>
<keyword evidence="3" id="KW-0633">Potassium transport</keyword>
<dbReference type="RefSeq" id="WP_011377520.1">
    <property type="nucleotide sequence ID" value="NC_007604.1"/>
</dbReference>
<protein>
    <recommendedName>
        <fullName evidence="13">Ion transport domain-containing protein</fullName>
    </recommendedName>
</protein>
<keyword evidence="9" id="KW-0406">Ion transport</keyword>
<keyword evidence="15" id="KW-1185">Reference proteome</keyword>
<dbReference type="PRINTS" id="PR00169">
    <property type="entry name" value="KCHANNEL"/>
</dbReference>
<keyword evidence="2" id="KW-0813">Transport</keyword>
<name>Q31RK0_SYNE7</name>
<dbReference type="KEGG" id="syf:Synpcc7942_0287"/>
<feature type="transmembrane region" description="Helical" evidence="12">
    <location>
        <begin position="44"/>
        <end position="67"/>
    </location>
</feature>
<dbReference type="GeneID" id="72429102"/>
<dbReference type="InterPro" id="IPR027359">
    <property type="entry name" value="Volt_channel_dom_sf"/>
</dbReference>
<feature type="transmembrane region" description="Helical" evidence="12">
    <location>
        <begin position="12"/>
        <end position="32"/>
    </location>
</feature>
<keyword evidence="7" id="KW-0630">Potassium</keyword>
<proteinExistence type="predicted"/>
<dbReference type="HOGENOM" id="CLU_011722_6_1_3"/>
<evidence type="ECO:0000256" key="6">
    <source>
        <dbReference type="ARBA" id="ARBA00022882"/>
    </source>
</evidence>
<evidence type="ECO:0000256" key="7">
    <source>
        <dbReference type="ARBA" id="ARBA00022958"/>
    </source>
</evidence>
<dbReference type="InterPro" id="IPR005821">
    <property type="entry name" value="Ion_trans_dom"/>
</dbReference>
<dbReference type="PaxDb" id="1140-Synpcc7942_0287"/>
<gene>
    <name evidence="14" type="ordered locus">Synpcc7942_0287</name>
</gene>
<feature type="transmembrane region" description="Helical" evidence="12">
    <location>
        <begin position="196"/>
        <end position="221"/>
    </location>
</feature>
<dbReference type="SUPFAM" id="SSF81324">
    <property type="entry name" value="Voltage-gated potassium channels"/>
    <property type="match status" value="1"/>
</dbReference>
<evidence type="ECO:0000256" key="8">
    <source>
        <dbReference type="ARBA" id="ARBA00022989"/>
    </source>
</evidence>
<feature type="transmembrane region" description="Helical" evidence="12">
    <location>
        <begin position="135"/>
        <end position="156"/>
    </location>
</feature>
<evidence type="ECO:0000256" key="5">
    <source>
        <dbReference type="ARBA" id="ARBA00022826"/>
    </source>
</evidence>
<dbReference type="GO" id="GO:0008076">
    <property type="term" value="C:voltage-gated potassium channel complex"/>
    <property type="evidence" value="ECO:0007669"/>
    <property type="project" value="InterPro"/>
</dbReference>
<comment type="subcellular location">
    <subcellularLocation>
        <location evidence="1">Membrane</location>
        <topology evidence="1">Multi-pass membrane protein</topology>
    </subcellularLocation>
</comment>
<feature type="domain" description="Ion transport" evidence="13">
    <location>
        <begin position="17"/>
        <end position="217"/>
    </location>
</feature>
<dbReference type="Gene3D" id="1.10.287.70">
    <property type="match status" value="1"/>
</dbReference>
<dbReference type="GO" id="GO:0005249">
    <property type="term" value="F:voltage-gated potassium channel activity"/>
    <property type="evidence" value="ECO:0007669"/>
    <property type="project" value="InterPro"/>
</dbReference>
<evidence type="ECO:0000259" key="13">
    <source>
        <dbReference type="Pfam" id="PF00520"/>
    </source>
</evidence>